<proteinExistence type="inferred from homology"/>
<dbReference type="EnsemblMetazoa" id="CapteT154349">
    <property type="protein sequence ID" value="CapteP154349"/>
    <property type="gene ID" value="CapteG154349"/>
</dbReference>
<sequence>MRVYPEGLTFKRDKCSFSNCLLTDNAKNFNKAHAVLFQGDFQPNFAQQRYRSQRSSTQIWIYYQLESPIHTQPLGNYSSLFNWTATYRLDSTIVTPYAKLVRRRKHGSQSVDHFRNRTKTVAWFVSNCETTNHRWNYVKELQKHLQVDIYGSCGPLTCHRKNHDKCQKMLAQNYKFYLAFENSNCQDYISEKFFQNALSNAVVPIVMGAKPQDYAKVAPPKSFIHVDDFETPQHLADYIHFLDTHDSEYEEYLEWRKHWRFIDTKFWCRLCAELHQENRRQTLLDVDVWWRKRGVCIQGKPWATWRNGRQGKLKRKLR</sequence>
<evidence type="ECO:0000259" key="13">
    <source>
        <dbReference type="Pfam" id="PF00852"/>
    </source>
</evidence>
<protein>
    <recommendedName>
        <fullName evidence="12">Fucosyltransferase</fullName>
        <ecNumber evidence="12">2.4.1.-</ecNumber>
    </recommendedName>
</protein>
<keyword evidence="9 12" id="KW-0333">Golgi apparatus</keyword>
<keyword evidence="17" id="KW-1185">Reference proteome</keyword>
<dbReference type="EC" id="2.4.1.-" evidence="12"/>
<reference evidence="16" key="3">
    <citation type="submission" date="2015-06" db="UniProtKB">
        <authorList>
            <consortium name="EnsemblMetazoa"/>
        </authorList>
    </citation>
    <scope>IDENTIFICATION</scope>
</reference>
<keyword evidence="7" id="KW-0735">Signal-anchor</keyword>
<dbReference type="InterPro" id="IPR055270">
    <property type="entry name" value="Glyco_tran_10_C"/>
</dbReference>
<dbReference type="EMBL" id="AMQN01005914">
    <property type="status" value="NOT_ANNOTATED_CDS"/>
    <property type="molecule type" value="Genomic_DNA"/>
</dbReference>
<dbReference type="InterPro" id="IPR001503">
    <property type="entry name" value="Glyco_trans_10"/>
</dbReference>
<accession>R7UWG0</accession>
<gene>
    <name evidence="15" type="ORF">CAPTEDRAFT_154349</name>
</gene>
<evidence type="ECO:0000256" key="10">
    <source>
        <dbReference type="ARBA" id="ARBA00023136"/>
    </source>
</evidence>
<evidence type="ECO:0000256" key="3">
    <source>
        <dbReference type="ARBA" id="ARBA00008919"/>
    </source>
</evidence>
<evidence type="ECO:0000256" key="4">
    <source>
        <dbReference type="ARBA" id="ARBA00022676"/>
    </source>
</evidence>
<dbReference type="OrthoDB" id="427096at2759"/>
<dbReference type="Pfam" id="PF00852">
    <property type="entry name" value="Glyco_transf_10"/>
    <property type="match status" value="1"/>
</dbReference>
<evidence type="ECO:0000256" key="2">
    <source>
        <dbReference type="ARBA" id="ARBA00004922"/>
    </source>
</evidence>
<evidence type="ECO:0000313" key="15">
    <source>
        <dbReference type="EMBL" id="ELU10958.1"/>
    </source>
</evidence>
<evidence type="ECO:0000256" key="5">
    <source>
        <dbReference type="ARBA" id="ARBA00022679"/>
    </source>
</evidence>
<dbReference type="HOGENOM" id="CLU_032075_3_0_1"/>
<evidence type="ECO:0000313" key="17">
    <source>
        <dbReference type="Proteomes" id="UP000014760"/>
    </source>
</evidence>
<dbReference type="GO" id="GO:0008417">
    <property type="term" value="F:fucosyltransferase activity"/>
    <property type="evidence" value="ECO:0007669"/>
    <property type="project" value="InterPro"/>
</dbReference>
<dbReference type="OMA" id="HFTEAHM"/>
<evidence type="ECO:0000256" key="7">
    <source>
        <dbReference type="ARBA" id="ARBA00022968"/>
    </source>
</evidence>
<comment type="pathway">
    <text evidence="2">Protein modification; protein glycosylation.</text>
</comment>
<evidence type="ECO:0000259" key="14">
    <source>
        <dbReference type="Pfam" id="PF17039"/>
    </source>
</evidence>
<dbReference type="UniPathway" id="UPA00378"/>
<comment type="subcellular location">
    <subcellularLocation>
        <location evidence="1">Golgi apparatus membrane</location>
        <topology evidence="1">Single-pass type II membrane protein</topology>
    </subcellularLocation>
    <subcellularLocation>
        <location evidence="12">Golgi apparatus</location>
        <location evidence="12">Golgi stack membrane</location>
        <topology evidence="12">Single-pass type II membrane protein</topology>
    </subcellularLocation>
</comment>
<evidence type="ECO:0000256" key="11">
    <source>
        <dbReference type="ARBA" id="ARBA00023180"/>
    </source>
</evidence>
<dbReference type="Proteomes" id="UP000014760">
    <property type="component" value="Unassembled WGS sequence"/>
</dbReference>
<feature type="domain" description="Fucosyltransferase C-terminal" evidence="13">
    <location>
        <begin position="115"/>
        <end position="289"/>
    </location>
</feature>
<dbReference type="Pfam" id="PF17039">
    <property type="entry name" value="Glyco_tran_10_N"/>
    <property type="match status" value="1"/>
</dbReference>
<dbReference type="EMBL" id="KB297123">
    <property type="protein sequence ID" value="ELU10958.1"/>
    <property type="molecule type" value="Genomic_DNA"/>
</dbReference>
<evidence type="ECO:0000313" key="16">
    <source>
        <dbReference type="EnsemblMetazoa" id="CapteP154349"/>
    </source>
</evidence>
<dbReference type="GO" id="GO:0000139">
    <property type="term" value="C:Golgi membrane"/>
    <property type="evidence" value="ECO:0007669"/>
    <property type="project" value="UniProtKB-SubCell"/>
</dbReference>
<evidence type="ECO:0000256" key="8">
    <source>
        <dbReference type="ARBA" id="ARBA00022989"/>
    </source>
</evidence>
<dbReference type="PANTHER" id="PTHR48438:SF1">
    <property type="entry name" value="ALPHA-(1,3)-FUCOSYLTRANSFERASE C-RELATED"/>
    <property type="match status" value="1"/>
</dbReference>
<comment type="similarity">
    <text evidence="3 12">Belongs to the glycosyltransferase 10 family.</text>
</comment>
<dbReference type="SUPFAM" id="SSF53756">
    <property type="entry name" value="UDP-Glycosyltransferase/glycogen phosphorylase"/>
    <property type="match status" value="1"/>
</dbReference>
<keyword evidence="5 12" id="KW-0808">Transferase</keyword>
<dbReference type="InterPro" id="IPR031481">
    <property type="entry name" value="Glyco_tran_10_N"/>
</dbReference>
<keyword evidence="10" id="KW-0472">Membrane</keyword>
<keyword evidence="11" id="KW-0325">Glycoprotein</keyword>
<dbReference type="InterPro" id="IPR038577">
    <property type="entry name" value="GT10-like_C_sf"/>
</dbReference>
<dbReference type="STRING" id="283909.R7UWG0"/>
<reference evidence="17" key="1">
    <citation type="submission" date="2012-12" db="EMBL/GenBank/DDBJ databases">
        <authorList>
            <person name="Hellsten U."/>
            <person name="Grimwood J."/>
            <person name="Chapman J.A."/>
            <person name="Shapiro H."/>
            <person name="Aerts A."/>
            <person name="Otillar R.P."/>
            <person name="Terry A.Y."/>
            <person name="Boore J.L."/>
            <person name="Simakov O."/>
            <person name="Marletaz F."/>
            <person name="Cho S.-J."/>
            <person name="Edsinger-Gonzales E."/>
            <person name="Havlak P."/>
            <person name="Kuo D.-H."/>
            <person name="Larsson T."/>
            <person name="Lv J."/>
            <person name="Arendt D."/>
            <person name="Savage R."/>
            <person name="Osoegawa K."/>
            <person name="de Jong P."/>
            <person name="Lindberg D.R."/>
            <person name="Seaver E.C."/>
            <person name="Weisblat D.A."/>
            <person name="Putnam N.H."/>
            <person name="Grigoriev I.V."/>
            <person name="Rokhsar D.S."/>
        </authorList>
    </citation>
    <scope>NUCLEOTIDE SEQUENCE</scope>
    <source>
        <strain evidence="17">I ESC-2004</strain>
    </source>
</reference>
<dbReference type="Gene3D" id="3.40.50.11660">
    <property type="entry name" value="Glycosyl transferase family 10, C-terminal domain"/>
    <property type="match status" value="1"/>
</dbReference>
<dbReference type="PANTHER" id="PTHR48438">
    <property type="entry name" value="ALPHA-(1,3)-FUCOSYLTRANSFERASE C-RELATED"/>
    <property type="match status" value="1"/>
</dbReference>
<dbReference type="GO" id="GO:0032580">
    <property type="term" value="C:Golgi cisterna membrane"/>
    <property type="evidence" value="ECO:0007669"/>
    <property type="project" value="UniProtKB-SubCell"/>
</dbReference>
<keyword evidence="6 12" id="KW-0812">Transmembrane</keyword>
<keyword evidence="8" id="KW-1133">Transmembrane helix</keyword>
<reference evidence="15 17" key="2">
    <citation type="journal article" date="2013" name="Nature">
        <title>Insights into bilaterian evolution from three spiralian genomes.</title>
        <authorList>
            <person name="Simakov O."/>
            <person name="Marletaz F."/>
            <person name="Cho S.J."/>
            <person name="Edsinger-Gonzales E."/>
            <person name="Havlak P."/>
            <person name="Hellsten U."/>
            <person name="Kuo D.H."/>
            <person name="Larsson T."/>
            <person name="Lv J."/>
            <person name="Arendt D."/>
            <person name="Savage R."/>
            <person name="Osoegawa K."/>
            <person name="de Jong P."/>
            <person name="Grimwood J."/>
            <person name="Chapman J.A."/>
            <person name="Shapiro H."/>
            <person name="Aerts A."/>
            <person name="Otillar R.P."/>
            <person name="Terry A.Y."/>
            <person name="Boore J.L."/>
            <person name="Grigoriev I.V."/>
            <person name="Lindberg D.R."/>
            <person name="Seaver E.C."/>
            <person name="Weisblat D.A."/>
            <person name="Putnam N.H."/>
            <person name="Rokhsar D.S."/>
        </authorList>
    </citation>
    <scope>NUCLEOTIDE SEQUENCE</scope>
    <source>
        <strain evidence="15 17">I ESC-2004</strain>
    </source>
</reference>
<evidence type="ECO:0000256" key="1">
    <source>
        <dbReference type="ARBA" id="ARBA00004323"/>
    </source>
</evidence>
<feature type="domain" description="Fucosyltransferase N-terminal" evidence="14">
    <location>
        <begin position="9"/>
        <end position="97"/>
    </location>
</feature>
<keyword evidence="4 12" id="KW-0328">Glycosyltransferase</keyword>
<evidence type="ECO:0000256" key="6">
    <source>
        <dbReference type="ARBA" id="ARBA00022692"/>
    </source>
</evidence>
<dbReference type="FunFam" id="3.40.50.11660:FF:000004">
    <property type="entry name" value="Glycoprotein 3-alpha-L-fucosyltransferase A"/>
    <property type="match status" value="1"/>
</dbReference>
<evidence type="ECO:0000256" key="12">
    <source>
        <dbReference type="RuleBase" id="RU003832"/>
    </source>
</evidence>
<evidence type="ECO:0000256" key="9">
    <source>
        <dbReference type="ARBA" id="ARBA00023034"/>
    </source>
</evidence>
<name>R7UWG0_CAPTE</name>
<organism evidence="15">
    <name type="scientific">Capitella teleta</name>
    <name type="common">Polychaete worm</name>
    <dbReference type="NCBI Taxonomy" id="283909"/>
    <lineage>
        <taxon>Eukaryota</taxon>
        <taxon>Metazoa</taxon>
        <taxon>Spiralia</taxon>
        <taxon>Lophotrochozoa</taxon>
        <taxon>Annelida</taxon>
        <taxon>Polychaeta</taxon>
        <taxon>Sedentaria</taxon>
        <taxon>Scolecida</taxon>
        <taxon>Capitellidae</taxon>
        <taxon>Capitella</taxon>
    </lineage>
</organism>
<dbReference type="AlphaFoldDB" id="R7UWG0"/>